<protein>
    <recommendedName>
        <fullName evidence="3">DUF1640 domain-containing protein</fullName>
    </recommendedName>
</protein>
<dbReference type="Gene3D" id="6.10.250.2540">
    <property type="match status" value="1"/>
</dbReference>
<reference evidence="1 2" key="1">
    <citation type="submission" date="2017-05" db="EMBL/GenBank/DDBJ databases">
        <title>Genome sequence of Candidatus Fukatsuia symbiotica and Candidatus Hamiltonella defensa from Acyrthosiphon pisum strain 5D.</title>
        <authorList>
            <person name="Patel V.A."/>
            <person name="Chevignon G."/>
            <person name="Russell J.A."/>
            <person name="Oliver K.M."/>
        </authorList>
    </citation>
    <scope>NUCLEOTIDE SEQUENCE [LARGE SCALE GENOMIC DNA]</scope>
    <source>
        <strain evidence="1 2">5D</strain>
    </source>
</reference>
<evidence type="ECO:0000313" key="1">
    <source>
        <dbReference type="EMBL" id="AWK13772.1"/>
    </source>
</evidence>
<dbReference type="STRING" id="1878942.GCA_900128755_00101"/>
<dbReference type="OrthoDB" id="6463754at2"/>
<dbReference type="AlphaFoldDB" id="A0A2U8I3Q9"/>
<organism evidence="1 2">
    <name type="scientific">Candidatus Fukatsuia symbiotica</name>
    <dbReference type="NCBI Taxonomy" id="1878942"/>
    <lineage>
        <taxon>Bacteria</taxon>
        <taxon>Pseudomonadati</taxon>
        <taxon>Pseudomonadota</taxon>
        <taxon>Gammaproteobacteria</taxon>
        <taxon>Enterobacterales</taxon>
        <taxon>Yersiniaceae</taxon>
        <taxon>Candidatus Fukatsuia</taxon>
    </lineage>
</organism>
<accession>A0A2U8I3Q9</accession>
<evidence type="ECO:0000313" key="2">
    <source>
        <dbReference type="Proteomes" id="UP000261875"/>
    </source>
</evidence>
<keyword evidence="2" id="KW-1185">Reference proteome</keyword>
<name>A0A2U8I3Q9_9GAMM</name>
<dbReference type="EMBL" id="CP021659">
    <property type="protein sequence ID" value="AWK13772.1"/>
    <property type="molecule type" value="Genomic_DNA"/>
</dbReference>
<dbReference type="RefSeq" id="WP_072550550.1">
    <property type="nucleotide sequence ID" value="NZ_CP021659.1"/>
</dbReference>
<dbReference type="KEGG" id="fsm:CCS41_03625"/>
<proteinExistence type="predicted"/>
<gene>
    <name evidence="1" type="ORF">CCS41_03625</name>
</gene>
<evidence type="ECO:0008006" key="3">
    <source>
        <dbReference type="Google" id="ProtNLM"/>
    </source>
</evidence>
<sequence>MALVAFDTQQVVEDLEKAGVLTSHARAISFVIRKSHEAVDVATKRDLDDLHRDIDARFGKTDTAIAEVRKDLSAAIAEVRKDMDVQFEQVDKRFDQSEKRFDKLESKFDRIQWFLYAATLGLLFKEQITRLLGI</sequence>
<dbReference type="Proteomes" id="UP000261875">
    <property type="component" value="Chromosome"/>
</dbReference>